<keyword evidence="5" id="KW-1003">Cell membrane</keyword>
<dbReference type="PANTHER" id="PTHR43373">
    <property type="entry name" value="NA(+)/H(+) ANTIPORTER SUBUNIT"/>
    <property type="match status" value="1"/>
</dbReference>
<feature type="transmembrane region" description="Helical" evidence="11">
    <location>
        <begin position="479"/>
        <end position="503"/>
    </location>
</feature>
<evidence type="ECO:0000256" key="5">
    <source>
        <dbReference type="ARBA" id="ARBA00022475"/>
    </source>
</evidence>
<keyword evidence="3" id="KW-0813">Transport</keyword>
<evidence type="ECO:0000256" key="4">
    <source>
        <dbReference type="ARBA" id="ARBA00022449"/>
    </source>
</evidence>
<dbReference type="OrthoDB" id="9811798at2"/>
<evidence type="ECO:0000256" key="2">
    <source>
        <dbReference type="ARBA" id="ARBA00004651"/>
    </source>
</evidence>
<protein>
    <submittedName>
        <fullName evidence="16">Multisubunit sodium/proton antiporter, MrpA subunit</fullName>
    </submittedName>
</protein>
<dbReference type="GO" id="GO:0015297">
    <property type="term" value="F:antiporter activity"/>
    <property type="evidence" value="ECO:0007669"/>
    <property type="project" value="UniProtKB-KW"/>
</dbReference>
<feature type="transmembrane region" description="Helical" evidence="11">
    <location>
        <begin position="96"/>
        <end position="114"/>
    </location>
</feature>
<evidence type="ECO:0000259" key="15">
    <source>
        <dbReference type="Pfam" id="PF20501"/>
    </source>
</evidence>
<feature type="transmembrane region" description="Helical" evidence="11">
    <location>
        <begin position="285"/>
        <end position="303"/>
    </location>
</feature>
<organism evidence="16 17">
    <name type="scientific">Paracoccus tibetensis</name>
    <dbReference type="NCBI Taxonomy" id="336292"/>
    <lineage>
        <taxon>Bacteria</taxon>
        <taxon>Pseudomonadati</taxon>
        <taxon>Pseudomonadota</taxon>
        <taxon>Alphaproteobacteria</taxon>
        <taxon>Rhodobacterales</taxon>
        <taxon>Paracoccaceae</taxon>
        <taxon>Paracoccus</taxon>
    </lineage>
</organism>
<dbReference type="InterPro" id="IPR050616">
    <property type="entry name" value="CPA3_Na-H_Antiporter_A"/>
</dbReference>
<dbReference type="NCBIfam" id="NF009287">
    <property type="entry name" value="PRK12647.1"/>
    <property type="match status" value="1"/>
</dbReference>
<feature type="transmembrane region" description="Helical" evidence="11">
    <location>
        <begin position="257"/>
        <end position="278"/>
    </location>
</feature>
<name>A0A1G5BR74_9RHOB</name>
<keyword evidence="9 11" id="KW-0472">Membrane</keyword>
<dbReference type="Pfam" id="PF00361">
    <property type="entry name" value="Proton_antipo_M"/>
    <property type="match status" value="1"/>
</dbReference>
<feature type="transmembrane region" description="Helical" evidence="11">
    <location>
        <begin position="613"/>
        <end position="631"/>
    </location>
</feature>
<dbReference type="STRING" id="336292.SAMN05660710_00245"/>
<dbReference type="GO" id="GO:0005886">
    <property type="term" value="C:plasma membrane"/>
    <property type="evidence" value="ECO:0007669"/>
    <property type="project" value="UniProtKB-SubCell"/>
</dbReference>
<dbReference type="InterPro" id="IPR025383">
    <property type="entry name" value="MrpA_C/MbhD"/>
</dbReference>
<evidence type="ECO:0000256" key="9">
    <source>
        <dbReference type="ARBA" id="ARBA00023136"/>
    </source>
</evidence>
<evidence type="ECO:0000259" key="13">
    <source>
        <dbReference type="Pfam" id="PF00662"/>
    </source>
</evidence>
<feature type="transmembrane region" description="Helical" evidence="11">
    <location>
        <begin position="637"/>
        <end position="659"/>
    </location>
</feature>
<feature type="transmembrane region" description="Helical" evidence="11">
    <location>
        <begin position="587"/>
        <end position="606"/>
    </location>
</feature>
<feature type="transmembrane region" description="Helical" evidence="11">
    <location>
        <begin position="309"/>
        <end position="333"/>
    </location>
</feature>
<dbReference type="AlphaFoldDB" id="A0A1G5BR74"/>
<feature type="domain" description="MrpA C-terminal/MbhE" evidence="15">
    <location>
        <begin position="671"/>
        <end position="749"/>
    </location>
</feature>
<feature type="domain" description="NADH-Ubiquinone oxidoreductase (complex I) chain 5 N-terminal" evidence="13">
    <location>
        <begin position="51"/>
        <end position="96"/>
    </location>
</feature>
<feature type="transmembrane region" description="Helical" evidence="11">
    <location>
        <begin position="553"/>
        <end position="575"/>
    </location>
</feature>
<keyword evidence="4" id="KW-0050">Antiport</keyword>
<dbReference type="InterPro" id="IPR046806">
    <property type="entry name" value="MrpA_C/MbhE"/>
</dbReference>
<feature type="transmembrane region" description="Helical" evidence="11">
    <location>
        <begin position="437"/>
        <end position="464"/>
    </location>
</feature>
<evidence type="ECO:0000313" key="17">
    <source>
        <dbReference type="Proteomes" id="UP000199502"/>
    </source>
</evidence>
<evidence type="ECO:0000256" key="3">
    <source>
        <dbReference type="ARBA" id="ARBA00022448"/>
    </source>
</evidence>
<feature type="transmembrane region" description="Helical" evidence="11">
    <location>
        <begin position="671"/>
        <end position="692"/>
    </location>
</feature>
<dbReference type="PANTHER" id="PTHR43373:SF1">
    <property type="entry name" value="NA(+)_H(+) ANTIPORTER SUBUNIT A"/>
    <property type="match status" value="1"/>
</dbReference>
<evidence type="ECO:0000256" key="7">
    <source>
        <dbReference type="ARBA" id="ARBA00022989"/>
    </source>
</evidence>
<gene>
    <name evidence="16" type="ORF">SAMN05660710_00245</name>
</gene>
<evidence type="ECO:0000259" key="12">
    <source>
        <dbReference type="Pfam" id="PF00361"/>
    </source>
</evidence>
<evidence type="ECO:0000256" key="8">
    <source>
        <dbReference type="ARBA" id="ARBA00023065"/>
    </source>
</evidence>
<feature type="domain" description="MrpA C-terminal/MbhD" evidence="14">
    <location>
        <begin position="595"/>
        <end position="659"/>
    </location>
</feature>
<comment type="function">
    <text evidence="1">NDH-1 shuttles electrons from NADH, via FMN and iron-sulfur (Fe-S) centers, to quinones in the respiratory chain. The immediate electron acceptor for the enzyme in this species is believed to be ubiquinone. Couples the redox reaction to proton translocation (for every two electrons transferred, four hydrogen ions are translocated across the cytoplasmic membrane), and thus conserves the redox energy in a proton gradient.</text>
</comment>
<dbReference type="Proteomes" id="UP000199502">
    <property type="component" value="Unassembled WGS sequence"/>
</dbReference>
<feature type="domain" description="NADH:quinone oxidoreductase/Mrp antiporter transmembrane" evidence="12">
    <location>
        <begin position="113"/>
        <end position="385"/>
    </location>
</feature>
<dbReference type="PRINTS" id="PR01434">
    <property type="entry name" value="NADHDHGNASE5"/>
</dbReference>
<dbReference type="Pfam" id="PF13244">
    <property type="entry name" value="MbhD"/>
    <property type="match status" value="1"/>
</dbReference>
<dbReference type="Pfam" id="PF00662">
    <property type="entry name" value="Proton_antipo_N"/>
    <property type="match status" value="1"/>
</dbReference>
<dbReference type="RefSeq" id="WP_090739687.1">
    <property type="nucleotide sequence ID" value="NZ_FMVT01000001.1"/>
</dbReference>
<feature type="transmembrane region" description="Helical" evidence="11">
    <location>
        <begin position="354"/>
        <end position="373"/>
    </location>
</feature>
<feature type="transmembrane region" description="Helical" evidence="11">
    <location>
        <begin position="53"/>
        <end position="84"/>
    </location>
</feature>
<evidence type="ECO:0000259" key="14">
    <source>
        <dbReference type="Pfam" id="PF13244"/>
    </source>
</evidence>
<dbReference type="InterPro" id="IPR001516">
    <property type="entry name" value="Proton_antipo_N"/>
</dbReference>
<evidence type="ECO:0000256" key="6">
    <source>
        <dbReference type="ARBA" id="ARBA00022692"/>
    </source>
</evidence>
<keyword evidence="6 10" id="KW-0812">Transmembrane</keyword>
<feature type="transmembrane region" description="Helical" evidence="11">
    <location>
        <begin position="192"/>
        <end position="217"/>
    </location>
</feature>
<keyword evidence="17" id="KW-1185">Reference proteome</keyword>
<evidence type="ECO:0000256" key="11">
    <source>
        <dbReference type="SAM" id="Phobius"/>
    </source>
</evidence>
<dbReference type="InterPro" id="IPR001750">
    <property type="entry name" value="ND/Mrp_TM"/>
</dbReference>
<evidence type="ECO:0000256" key="10">
    <source>
        <dbReference type="RuleBase" id="RU000320"/>
    </source>
</evidence>
<keyword evidence="7 11" id="KW-1133">Transmembrane helix</keyword>
<evidence type="ECO:0000313" key="16">
    <source>
        <dbReference type="EMBL" id="SCX92586.1"/>
    </source>
</evidence>
<proteinExistence type="predicted"/>
<feature type="transmembrane region" description="Helical" evidence="11">
    <location>
        <begin position="150"/>
        <end position="172"/>
    </location>
</feature>
<keyword evidence="8" id="KW-0406">Ion transport</keyword>
<evidence type="ECO:0000256" key="1">
    <source>
        <dbReference type="ARBA" id="ARBA00002378"/>
    </source>
</evidence>
<dbReference type="EMBL" id="FMVT01000001">
    <property type="protein sequence ID" value="SCX92586.1"/>
    <property type="molecule type" value="Genomic_DNA"/>
</dbReference>
<comment type="subcellular location">
    <subcellularLocation>
        <location evidence="2">Cell membrane</location>
        <topology evidence="2">Multi-pass membrane protein</topology>
    </subcellularLocation>
    <subcellularLocation>
        <location evidence="10">Membrane</location>
        <topology evidence="10">Multi-pass membrane protein</topology>
    </subcellularLocation>
</comment>
<accession>A0A1G5BR74</accession>
<sequence length="771" mass="81692">MAEDYPKVDRVMGGVAGLISIAVPAVLFLYFIMLAPQIAMDAQVWAAEWVPSLGISLSVLMDGLSLTFALLITGIGTAVTLYSAQYLGDHPDYPRFVSYLLMFMVGMLGLVLAGNLITLFVFWEVTTIASYLLIGFNADSAKSRRSALQALLVTGTGGLVMLAGMIILGSVVGSFEIAEILGSGDMIRAHPWYMAILLLFLAGAFTKSAQFPLHFWLPNAMAAPTPVSAYLHSATMVKGGIYLMARMNPALGGTSAWFWILVLFGGFTAVFASVLALRQTDIKQVLAYTTLMALGTLTMFIGAGTDYAIIAAMLFLVVHSLYKAALFLVIGIVDHGTGTREAPVLRGLRHAMPLTALAAALAAISMAGIPPMIGFIGKEFMYKAGLGLPGLGAAWVTVMIFAASVLMFVVAGIVALRPFMGELAKTPKPAHEGPWPMLAGPLVLGALSLLFGILPSTVGFYFVAPATRAVLGMDAEVHLYLWGGFNAALLLSVLTFLAGWLIYRRHEAIRARLAVAEAKAPNFDRGWDNVLDGLKALAAWQTRLIQTGSLQRYMAVMFATFALLVGATLILRGGMGSGINYDAEGVHPIQWTVLALIAMGAGLSTWTSSRMTAITALGVVGIGVALLFIIFSAPDVAITQLLVEVLVVVLVALVMLRLPHLPSRAKSGFRAGHAAIAAAVGLVTTAVMIAVLQTPFDRRLTDFFEIASYPDAHGRNIVNVILVDFRATDTFGEIVVVVIAAIAAYALLRGAPGASPTPAGEPGARGEEEKA</sequence>
<feature type="transmembrane region" description="Helical" evidence="11">
    <location>
        <begin position="393"/>
        <end position="416"/>
    </location>
</feature>
<feature type="transmembrane region" description="Helical" evidence="11">
    <location>
        <begin position="730"/>
        <end position="748"/>
    </location>
</feature>
<dbReference type="GO" id="GO:0006811">
    <property type="term" value="P:monoatomic ion transport"/>
    <property type="evidence" value="ECO:0007669"/>
    <property type="project" value="UniProtKB-KW"/>
</dbReference>
<dbReference type="Pfam" id="PF20501">
    <property type="entry name" value="MbhE"/>
    <property type="match status" value="1"/>
</dbReference>
<reference evidence="16 17" key="1">
    <citation type="submission" date="2016-10" db="EMBL/GenBank/DDBJ databases">
        <authorList>
            <person name="de Groot N.N."/>
        </authorList>
    </citation>
    <scope>NUCLEOTIDE SEQUENCE [LARGE SCALE GENOMIC DNA]</scope>
    <source>
        <strain evidence="16 17">CGMCC 1.8925</strain>
    </source>
</reference>
<feature type="transmembrane region" description="Helical" evidence="11">
    <location>
        <begin position="12"/>
        <end position="33"/>
    </location>
</feature>